<protein>
    <submittedName>
        <fullName evidence="1">Uncharacterized protein</fullName>
    </submittedName>
</protein>
<accession>A0A015V319</accession>
<proteinExistence type="predicted"/>
<reference evidence="1 2" key="1">
    <citation type="submission" date="2014-02" db="EMBL/GenBank/DDBJ databases">
        <authorList>
            <person name="Sears C."/>
            <person name="Carroll K."/>
            <person name="Sack B.R."/>
            <person name="Qadri F."/>
            <person name="Myers L.L."/>
            <person name="Chung G.-T."/>
            <person name="Escheverria P."/>
            <person name="Fraser C.M."/>
            <person name="Sadzewicz L."/>
            <person name="Shefchek K.A."/>
            <person name="Tallon L."/>
            <person name="Das S.P."/>
            <person name="Daugherty S."/>
            <person name="Mongodin E.F."/>
        </authorList>
    </citation>
    <scope>NUCLEOTIDE SEQUENCE [LARGE SCALE GENOMIC DNA]</scope>
    <source>
        <strain evidence="2">3998T(B)3</strain>
    </source>
</reference>
<evidence type="ECO:0000313" key="1">
    <source>
        <dbReference type="EMBL" id="EXY89686.1"/>
    </source>
</evidence>
<gene>
    <name evidence="1" type="ORF">M125_3630</name>
</gene>
<dbReference type="AlphaFoldDB" id="A0A015V319"/>
<dbReference type="Proteomes" id="UP000020773">
    <property type="component" value="Unassembled WGS sequence"/>
</dbReference>
<comment type="caution">
    <text evidence="1">The sequence shown here is derived from an EMBL/GenBank/DDBJ whole genome shotgun (WGS) entry which is preliminary data.</text>
</comment>
<organism evidence="1 2">
    <name type="scientific">Bacteroides fragilis str. 3998T(B)3</name>
    <dbReference type="NCBI Taxonomy" id="1339316"/>
    <lineage>
        <taxon>Bacteria</taxon>
        <taxon>Pseudomonadati</taxon>
        <taxon>Bacteroidota</taxon>
        <taxon>Bacteroidia</taxon>
        <taxon>Bacteroidales</taxon>
        <taxon>Bacteroidaceae</taxon>
        <taxon>Bacteroides</taxon>
    </lineage>
</organism>
<sequence length="51" mass="5819">MKVSPTFAPTLKTFHQRLLADFGDAITTDRTGMQFMIGTTTVTRYDKKEIH</sequence>
<dbReference type="EMBL" id="JGDB01000232">
    <property type="protein sequence ID" value="EXY89686.1"/>
    <property type="molecule type" value="Genomic_DNA"/>
</dbReference>
<evidence type="ECO:0000313" key="2">
    <source>
        <dbReference type="Proteomes" id="UP000020773"/>
    </source>
</evidence>
<name>A0A015V319_BACFG</name>